<comment type="caution">
    <text evidence="1">The sequence shown here is derived from an EMBL/GenBank/DDBJ whole genome shotgun (WGS) entry which is preliminary data.</text>
</comment>
<organism evidence="1">
    <name type="scientific">marine sediment metagenome</name>
    <dbReference type="NCBI Taxonomy" id="412755"/>
    <lineage>
        <taxon>unclassified sequences</taxon>
        <taxon>metagenomes</taxon>
        <taxon>ecological metagenomes</taxon>
    </lineage>
</organism>
<evidence type="ECO:0008006" key="2">
    <source>
        <dbReference type="Google" id="ProtNLM"/>
    </source>
</evidence>
<dbReference type="AlphaFoldDB" id="A0A0F9PHT5"/>
<protein>
    <recommendedName>
        <fullName evidence="2">Resolvase HTH domain-containing protein</fullName>
    </recommendedName>
</protein>
<dbReference type="EMBL" id="LAZR01002461">
    <property type="protein sequence ID" value="KKN29739.1"/>
    <property type="molecule type" value="Genomic_DNA"/>
</dbReference>
<name>A0A0F9PHT5_9ZZZZ</name>
<reference evidence="1" key="1">
    <citation type="journal article" date="2015" name="Nature">
        <title>Complex archaea that bridge the gap between prokaryotes and eukaryotes.</title>
        <authorList>
            <person name="Spang A."/>
            <person name="Saw J.H."/>
            <person name="Jorgensen S.L."/>
            <person name="Zaremba-Niedzwiedzka K."/>
            <person name="Martijn J."/>
            <person name="Lind A.E."/>
            <person name="van Eijk R."/>
            <person name="Schleper C."/>
            <person name="Guy L."/>
            <person name="Ettema T.J."/>
        </authorList>
    </citation>
    <scope>NUCLEOTIDE SEQUENCE</scope>
</reference>
<accession>A0A0F9PHT5</accession>
<sequence>MAATPEKVARARQLIVTGLSIREAAARVNVGNVRASCRSESDRHPAPELILHLISGVGHISRAICT</sequence>
<evidence type="ECO:0000313" key="1">
    <source>
        <dbReference type="EMBL" id="KKN29739.1"/>
    </source>
</evidence>
<proteinExistence type="predicted"/>
<gene>
    <name evidence="1" type="ORF">LCGC14_0840920</name>
</gene>